<dbReference type="Gene3D" id="3.30.40.10">
    <property type="entry name" value="Zinc/RING finger domain, C3HC4 (zinc finger)"/>
    <property type="match status" value="1"/>
</dbReference>
<dbReference type="GO" id="GO:0071218">
    <property type="term" value="P:cellular response to misfolded protein"/>
    <property type="evidence" value="ECO:0007669"/>
    <property type="project" value="TreeGrafter"/>
</dbReference>
<protein>
    <recommendedName>
        <fullName evidence="3">RING-type E3 ubiquitin transferase</fullName>
        <ecNumber evidence="3">2.3.2.27</ecNumber>
    </recommendedName>
</protein>
<comment type="catalytic activity">
    <reaction evidence="1">
        <text>S-ubiquitinyl-[E2 ubiquitin-conjugating enzyme]-L-cysteine + [acceptor protein]-L-lysine = [E2 ubiquitin-conjugating enzyme]-L-cysteine + N(6)-ubiquitinyl-[acceptor protein]-L-lysine.</text>
        <dbReference type="EC" id="2.3.2.27"/>
    </reaction>
</comment>
<keyword evidence="6" id="KW-0833">Ubl conjugation pathway</keyword>
<dbReference type="InterPro" id="IPR013083">
    <property type="entry name" value="Znf_RING/FYVE/PHD"/>
</dbReference>
<reference evidence="8" key="1">
    <citation type="submission" date="2023-10" db="EMBL/GenBank/DDBJ databases">
        <title>Chromosome-level genome of the transformable northern wattle, Acacia crassicarpa.</title>
        <authorList>
            <person name="Massaro I."/>
            <person name="Sinha N.R."/>
            <person name="Poethig S."/>
            <person name="Leichty A.R."/>
        </authorList>
    </citation>
    <scope>NUCLEOTIDE SEQUENCE</scope>
    <source>
        <strain evidence="8">Acra3RX</strain>
        <tissue evidence="8">Leaf</tissue>
    </source>
</reference>
<evidence type="ECO:0000256" key="1">
    <source>
        <dbReference type="ARBA" id="ARBA00000900"/>
    </source>
</evidence>
<dbReference type="SMART" id="SM00504">
    <property type="entry name" value="Ubox"/>
    <property type="match status" value="1"/>
</dbReference>
<gene>
    <name evidence="8" type="ORF">QN277_023238</name>
</gene>
<evidence type="ECO:0000256" key="3">
    <source>
        <dbReference type="ARBA" id="ARBA00012483"/>
    </source>
</evidence>
<dbReference type="EC" id="2.3.2.27" evidence="3"/>
<evidence type="ECO:0000256" key="6">
    <source>
        <dbReference type="ARBA" id="ARBA00022786"/>
    </source>
</evidence>
<name>A0AAE1MLS0_9FABA</name>
<dbReference type="EMBL" id="JAWXYG010000006">
    <property type="protein sequence ID" value="KAK4270159.1"/>
    <property type="molecule type" value="Genomic_DNA"/>
</dbReference>
<dbReference type="GO" id="GO:0043161">
    <property type="term" value="P:proteasome-mediated ubiquitin-dependent protein catabolic process"/>
    <property type="evidence" value="ECO:0007669"/>
    <property type="project" value="TreeGrafter"/>
</dbReference>
<dbReference type="Pfam" id="PF04564">
    <property type="entry name" value="U-box"/>
    <property type="match status" value="1"/>
</dbReference>
<evidence type="ECO:0000256" key="2">
    <source>
        <dbReference type="ARBA" id="ARBA00004906"/>
    </source>
</evidence>
<dbReference type="GO" id="GO:0051087">
    <property type="term" value="F:protein-folding chaperone binding"/>
    <property type="evidence" value="ECO:0007669"/>
    <property type="project" value="TreeGrafter"/>
</dbReference>
<evidence type="ECO:0000259" key="7">
    <source>
        <dbReference type="SMART" id="SM00504"/>
    </source>
</evidence>
<dbReference type="InterPro" id="IPR003613">
    <property type="entry name" value="Ubox_domain"/>
</dbReference>
<evidence type="ECO:0000313" key="8">
    <source>
        <dbReference type="EMBL" id="KAK4270159.1"/>
    </source>
</evidence>
<accession>A0AAE1MLS0</accession>
<keyword evidence="9" id="KW-1185">Reference proteome</keyword>
<dbReference type="AlphaFoldDB" id="A0AAE1MLS0"/>
<evidence type="ECO:0000256" key="5">
    <source>
        <dbReference type="ARBA" id="ARBA00022737"/>
    </source>
</evidence>
<dbReference type="GO" id="GO:0045862">
    <property type="term" value="P:positive regulation of proteolysis"/>
    <property type="evidence" value="ECO:0007669"/>
    <property type="project" value="TreeGrafter"/>
</dbReference>
<organism evidence="8 9">
    <name type="scientific">Acacia crassicarpa</name>
    <name type="common">northern wattle</name>
    <dbReference type="NCBI Taxonomy" id="499986"/>
    <lineage>
        <taxon>Eukaryota</taxon>
        <taxon>Viridiplantae</taxon>
        <taxon>Streptophyta</taxon>
        <taxon>Embryophyta</taxon>
        <taxon>Tracheophyta</taxon>
        <taxon>Spermatophyta</taxon>
        <taxon>Magnoliopsida</taxon>
        <taxon>eudicotyledons</taxon>
        <taxon>Gunneridae</taxon>
        <taxon>Pentapetalae</taxon>
        <taxon>rosids</taxon>
        <taxon>fabids</taxon>
        <taxon>Fabales</taxon>
        <taxon>Fabaceae</taxon>
        <taxon>Caesalpinioideae</taxon>
        <taxon>mimosoid clade</taxon>
        <taxon>Acacieae</taxon>
        <taxon>Acacia</taxon>
    </lineage>
</organism>
<evidence type="ECO:0000256" key="4">
    <source>
        <dbReference type="ARBA" id="ARBA00022679"/>
    </source>
</evidence>
<comment type="caution">
    <text evidence="8">The sequence shown here is derived from an EMBL/GenBank/DDBJ whole genome shotgun (WGS) entry which is preliminary data.</text>
</comment>
<dbReference type="GO" id="GO:0061630">
    <property type="term" value="F:ubiquitin protein ligase activity"/>
    <property type="evidence" value="ECO:0007669"/>
    <property type="project" value="UniProtKB-EC"/>
</dbReference>
<dbReference type="GO" id="GO:0006515">
    <property type="term" value="P:protein quality control for misfolded or incompletely synthesized proteins"/>
    <property type="evidence" value="ECO:0007669"/>
    <property type="project" value="TreeGrafter"/>
</dbReference>
<feature type="domain" description="U-box" evidence="7">
    <location>
        <begin position="34"/>
        <end position="87"/>
    </location>
</feature>
<proteinExistence type="predicted"/>
<keyword evidence="4" id="KW-0808">Transferase</keyword>
<dbReference type="GO" id="GO:0000209">
    <property type="term" value="P:protein polyubiquitination"/>
    <property type="evidence" value="ECO:0007669"/>
    <property type="project" value="TreeGrafter"/>
</dbReference>
<evidence type="ECO:0000313" key="9">
    <source>
        <dbReference type="Proteomes" id="UP001293593"/>
    </source>
</evidence>
<keyword evidence="5" id="KW-0677">Repeat</keyword>
<dbReference type="SUPFAM" id="SSF57850">
    <property type="entry name" value="RING/U-box"/>
    <property type="match status" value="1"/>
</dbReference>
<dbReference type="PANTHER" id="PTHR46803">
    <property type="entry name" value="E3 UBIQUITIN-PROTEIN LIGASE CHIP"/>
    <property type="match status" value="1"/>
</dbReference>
<dbReference type="Proteomes" id="UP001293593">
    <property type="component" value="Unassembled WGS sequence"/>
</dbReference>
<dbReference type="PANTHER" id="PTHR46803:SF2">
    <property type="entry name" value="E3 UBIQUITIN-PROTEIN LIGASE CHIP"/>
    <property type="match status" value="1"/>
</dbReference>
<sequence>MDEVEAASSQQLEALEYVFRKAAEADMPSEFPDYLCCAITLGILQDPLITPYGHTYDKEAIIRHLEGEDHLIDHNLYQIWRSRKQSWHSWTTWLGIQRIHIGDDDL</sequence>
<comment type="pathway">
    <text evidence="2">Protein modification; protein ubiquitination.</text>
</comment>
<dbReference type="GO" id="GO:0005737">
    <property type="term" value="C:cytoplasm"/>
    <property type="evidence" value="ECO:0007669"/>
    <property type="project" value="TreeGrafter"/>
</dbReference>